<dbReference type="SMART" id="SM00458">
    <property type="entry name" value="RICIN"/>
    <property type="match status" value="1"/>
</dbReference>
<dbReference type="InterPro" id="IPR006558">
    <property type="entry name" value="LamG-like"/>
</dbReference>
<comment type="caution">
    <text evidence="7">The sequence shown here is derived from an EMBL/GenBank/DDBJ whole genome shotgun (WGS) entry which is preliminary data.</text>
</comment>
<dbReference type="Proteomes" id="UP001520654">
    <property type="component" value="Unassembled WGS sequence"/>
</dbReference>
<sequence>MLPIAGAAVLSLGAGLIAAPPASADGVARGHGPGGNTWPAPPPKPAPSAQESAVTKALDEARSSGKRVAIANMTTAGSQTFANPGGTLTTDTAALPERLKGADGQWRPLDATLRAAADGTVVPAAVSSKLSFSGGGTGPMVSMATADGRKLAFKAPFPLPKPALSGDSALYRNVLPDVDLRLSADRQGGWSQVLIVRTPQAAANPAVGKLRLDIEADGLTVAGDSAGNLDIKDAGGRTRFTGPTSFMWDSAAAPAGTETQGRSAKAAAPRSAPSSDDAPAASTADGPGVGASVKPVKTTADAKGIELVPDAELLGKGTGPWYIDPGINPVLDNTNQAWAQVQEAYPDTNEFNGTEYGQDKPATGYCGYNIGNPPCTGIGRTRAYFQIGVDSRLYNAEIINATFSATVISSSSPSTPTPMGLYSTTAIGNPTSWNRQPCGTGSTMQGCGQVGHTSMSGTGQIDFTVTDLVKNAARYQWPTITLGLAPDDEYNKYYRQRYENTPHIVVEYDITPTVWWPRTRPTPGFASSASYADCRTPGTANPWDNPGWVGANNNVTLTTQTYSATKRQLQTTFQYWDDDTGKTDYAQTGWNGDYGDATVDIGPLTDGHQYGWAARTTDGTLTSPATEWCFLRVDRTPPTAAVSSTDFPASGTIGAHPKQTGEEGTFTLTGTDPAPAAGGRSSGLACARWTTDPVRALAGNWKCTDTDTAKFTDGKADIKVTPQGWGTNHLYVQTQDNAGNLSQPVVYSFYVPANPNSPKPIFGDVTGDRKADVLMPDSTGLLRVIGAGSDPAAAPKASINSAPGNNGWNDIQISHRGSTGSQTVDDLFAHAPSSKALHLYRNDDKNPGRFDAQAAVPMVKPSDCATPARAALDCAAVGYGQDWSKVTQIAAFGSITGDTGTKPNALPQTSLLFVENGRLWLTLAVGPDELESPAILLSANDTRWDGYDLITPGRAQGTDFPTLWARSKTDGTLHAFSVKGTAQAPDLTGFTDPAAGLISGKIEPKTYPRVGSNGDLNGDSLPDLWAVDTNQQLVAFNGVGTMTGGTVASYPMANGVGTAAVALGNLNIPTGQWPLTGQVGTTTPDIVGKNDATTVGITYVSDTIGGRATKYARFAGSKSEATITTARPAVDTRKSFTLSTWAKAGAEGKVVASQDGNRTSSFILYADSSNWRFALANADTDGWPFDYTNIANEAARFTPSTWTRLTAVYNADTGLMSLYVNGVLAGTGTHRASTSPAPSGPLVLGRYKANGIVRDILDGGISDFAVHPYAVAPTTPGAAGPIALSASATNCVDNDFNRPNPGNKIQIAACNGSDAQKFQIRGDGTVRTNGMCLGAVNAGTANTTLIELQVCDSSAPSQRFLPRADNSIHNPVSGRCLDLGNLDTRPGTPLWLFDCNSSPAQRWTIPTLGTAPLPAPAPAP</sequence>
<dbReference type="InterPro" id="IPR035992">
    <property type="entry name" value="Ricin_B-like_lectins"/>
</dbReference>
<dbReference type="InterPro" id="IPR000772">
    <property type="entry name" value="Ricin_B_lectin"/>
</dbReference>
<feature type="compositionally biased region" description="Low complexity" evidence="3">
    <location>
        <begin position="263"/>
        <end position="285"/>
    </location>
</feature>
<dbReference type="SUPFAM" id="SSF50370">
    <property type="entry name" value="Ricin B-like lectins"/>
    <property type="match status" value="1"/>
</dbReference>
<evidence type="ECO:0000259" key="6">
    <source>
        <dbReference type="SMART" id="SM00560"/>
    </source>
</evidence>
<feature type="domain" description="LamG-like jellyroll fold" evidence="6">
    <location>
        <begin position="1134"/>
        <end position="1274"/>
    </location>
</feature>
<evidence type="ECO:0000256" key="2">
    <source>
        <dbReference type="ARBA" id="ARBA00023157"/>
    </source>
</evidence>
<evidence type="ECO:0000256" key="4">
    <source>
        <dbReference type="SAM" id="SignalP"/>
    </source>
</evidence>
<dbReference type="PROSITE" id="PS50231">
    <property type="entry name" value="RICIN_B_LECTIN"/>
    <property type="match status" value="1"/>
</dbReference>
<dbReference type="CDD" id="cd23451">
    <property type="entry name" value="beta-trefoil_Ricin_laminarinase"/>
    <property type="match status" value="1"/>
</dbReference>
<feature type="signal peptide" evidence="4">
    <location>
        <begin position="1"/>
        <end position="24"/>
    </location>
</feature>
<feature type="chain" id="PRO_5046740304" evidence="4">
    <location>
        <begin position="25"/>
        <end position="1420"/>
    </location>
</feature>
<keyword evidence="8" id="KW-1185">Reference proteome</keyword>
<name>A0ABS8EIW6_9ACTN</name>
<dbReference type="RefSeq" id="WP_229345971.1">
    <property type="nucleotide sequence ID" value="NZ_JAINUL010000018.1"/>
</dbReference>
<dbReference type="SMART" id="SM00560">
    <property type="entry name" value="LamGL"/>
    <property type="match status" value="1"/>
</dbReference>
<organism evidence="7 8">
    <name type="scientific">Streptomyces flavotricini</name>
    <dbReference type="NCBI Taxonomy" id="66888"/>
    <lineage>
        <taxon>Bacteria</taxon>
        <taxon>Bacillati</taxon>
        <taxon>Actinomycetota</taxon>
        <taxon>Actinomycetes</taxon>
        <taxon>Kitasatosporales</taxon>
        <taxon>Streptomycetaceae</taxon>
        <taxon>Streptomyces</taxon>
    </lineage>
</organism>
<keyword evidence="1 4" id="KW-0732">Signal</keyword>
<feature type="domain" description="Ricin B lectin" evidence="5">
    <location>
        <begin position="1280"/>
        <end position="1406"/>
    </location>
</feature>
<dbReference type="SUPFAM" id="SSF49899">
    <property type="entry name" value="Concanavalin A-like lectins/glucanases"/>
    <property type="match status" value="1"/>
</dbReference>
<feature type="region of interest" description="Disordered" evidence="3">
    <location>
        <begin position="242"/>
        <end position="295"/>
    </location>
</feature>
<dbReference type="Gene3D" id="2.80.10.50">
    <property type="match status" value="1"/>
</dbReference>
<feature type="region of interest" description="Disordered" evidence="3">
    <location>
        <begin position="25"/>
        <end position="49"/>
    </location>
</feature>
<proteinExistence type="predicted"/>
<keyword evidence="2" id="KW-1015">Disulfide bond</keyword>
<dbReference type="SUPFAM" id="SSF69318">
    <property type="entry name" value="Integrin alpha N-terminal domain"/>
    <property type="match status" value="1"/>
</dbReference>
<evidence type="ECO:0000313" key="7">
    <source>
        <dbReference type="EMBL" id="MCC0100798.1"/>
    </source>
</evidence>
<reference evidence="7 8" key="1">
    <citation type="submission" date="2021-08" db="EMBL/GenBank/DDBJ databases">
        <title>Genomic Architecture of Streptomyces flavotricini NGL1 and Streptomyces erythrochromogenes HMS4 With Differential Plant Beneficial attributes and laccase production capabilities.</title>
        <authorList>
            <person name="Salwan R."/>
            <person name="Kaur R."/>
            <person name="Sharma V."/>
        </authorList>
    </citation>
    <scope>NUCLEOTIDE SEQUENCE [LARGE SCALE GENOMIC DNA]</scope>
    <source>
        <strain evidence="7 8">NGL1</strain>
    </source>
</reference>
<dbReference type="InterPro" id="IPR028994">
    <property type="entry name" value="Integrin_alpha_N"/>
</dbReference>
<protein>
    <submittedName>
        <fullName evidence="7">Ricin-type beta-trefoil lectin domain protein</fullName>
    </submittedName>
</protein>
<dbReference type="Gene3D" id="2.60.120.200">
    <property type="match status" value="1"/>
</dbReference>
<gene>
    <name evidence="7" type="ORF">K7B10_39865</name>
</gene>
<dbReference type="InterPro" id="IPR013320">
    <property type="entry name" value="ConA-like_dom_sf"/>
</dbReference>
<evidence type="ECO:0000313" key="8">
    <source>
        <dbReference type="Proteomes" id="UP001520654"/>
    </source>
</evidence>
<dbReference type="EMBL" id="JAINUL010000018">
    <property type="protein sequence ID" value="MCC0100798.1"/>
    <property type="molecule type" value="Genomic_DNA"/>
</dbReference>
<dbReference type="Pfam" id="PF13385">
    <property type="entry name" value="Laminin_G_3"/>
    <property type="match status" value="1"/>
</dbReference>
<evidence type="ECO:0000256" key="3">
    <source>
        <dbReference type="SAM" id="MobiDB-lite"/>
    </source>
</evidence>
<dbReference type="Pfam" id="PF00652">
    <property type="entry name" value="Ricin_B_lectin"/>
    <property type="match status" value="1"/>
</dbReference>
<accession>A0ABS8EIW6</accession>
<evidence type="ECO:0000256" key="1">
    <source>
        <dbReference type="ARBA" id="ARBA00022729"/>
    </source>
</evidence>
<evidence type="ECO:0000259" key="5">
    <source>
        <dbReference type="SMART" id="SM00458"/>
    </source>
</evidence>